<organism evidence="1 2">
    <name type="scientific">Rhodococcus ruber</name>
    <dbReference type="NCBI Taxonomy" id="1830"/>
    <lineage>
        <taxon>Bacteria</taxon>
        <taxon>Bacillati</taxon>
        <taxon>Actinomycetota</taxon>
        <taxon>Actinomycetes</taxon>
        <taxon>Mycobacteriales</taxon>
        <taxon>Nocardiaceae</taxon>
        <taxon>Rhodococcus</taxon>
    </lineage>
</organism>
<dbReference type="AlphaFoldDB" id="A0A098BF81"/>
<evidence type="ECO:0000313" key="1">
    <source>
        <dbReference type="EMBL" id="CDZ87369.1"/>
    </source>
</evidence>
<protein>
    <submittedName>
        <fullName evidence="1">Uncharacterized protein</fullName>
    </submittedName>
</protein>
<gene>
    <name evidence="1" type="ORF">RHRU231_230197</name>
</gene>
<name>A0A098BF81_9NOCA</name>
<dbReference type="EMBL" id="CCSD01000032">
    <property type="protein sequence ID" value="CDZ87369.1"/>
    <property type="molecule type" value="Genomic_DNA"/>
</dbReference>
<proteinExistence type="predicted"/>
<dbReference type="Proteomes" id="UP000042997">
    <property type="component" value="Unassembled WGS sequence"/>
</dbReference>
<evidence type="ECO:0000313" key="2">
    <source>
        <dbReference type="Proteomes" id="UP000042997"/>
    </source>
</evidence>
<accession>A0A098BF81</accession>
<reference evidence="1 2" key="1">
    <citation type="journal article" date="2014" name="Genome Announc.">
        <title>Draft Genome Sequence of Propane- and Butane-Oxidizing Actinobacterium Rhodococcus ruber IEGM 231.</title>
        <authorList>
            <person name="Ivshina I.B."/>
            <person name="Kuyukina M.S."/>
            <person name="Krivoruchko A.V."/>
            <person name="Barbe V."/>
            <person name="Fischer C."/>
        </authorList>
    </citation>
    <scope>NUCLEOTIDE SEQUENCE [LARGE SCALE GENOMIC DNA]</scope>
</reference>
<dbReference type="RefSeq" id="WP_040270279.1">
    <property type="nucleotide sequence ID" value="NZ_JAJNCM010000020.1"/>
</dbReference>
<sequence>MRSPRPLTGDVREVSLRFDYDGGIGKGGEAVLSVDREVVARARIERTARAIFSMNEQLDIGVDRGSPVAEETAGFGRFAFTGTLHHVRIDLPPGGGVRADDRRRVALATH</sequence>